<feature type="transmembrane region" description="Helical" evidence="1">
    <location>
        <begin position="48"/>
        <end position="70"/>
    </location>
</feature>
<evidence type="ECO:0000313" key="4">
    <source>
        <dbReference type="Proteomes" id="UP000257109"/>
    </source>
</evidence>
<protein>
    <recommendedName>
        <fullName evidence="2">DUF4218 domain-containing protein</fullName>
    </recommendedName>
</protein>
<evidence type="ECO:0000256" key="1">
    <source>
        <dbReference type="SAM" id="Phobius"/>
    </source>
</evidence>
<keyword evidence="1" id="KW-0812">Transmembrane</keyword>
<keyword evidence="1" id="KW-0472">Membrane</keyword>
<dbReference type="PANTHER" id="PTHR48258:SF9">
    <property type="entry name" value="OS01G0348150 PROTEIN"/>
    <property type="match status" value="1"/>
</dbReference>
<evidence type="ECO:0000259" key="2">
    <source>
        <dbReference type="Pfam" id="PF13960"/>
    </source>
</evidence>
<sequence length="152" mass="18156">MERTLDDIQIRGNVMDNFNLQVIQCNGRKMIDFGSDARNLRMYLPPSFFYIHIVVHLVKEIILCSLMYLVKRYMKILKSYLCKEFNRPKAFIVERYIAKEVIEFCLDYMLVVECFRDTRGVIVKNKGREEVFQAHLYILNNTEEVQSYLSSY</sequence>
<accession>A0A371ETI2</accession>
<keyword evidence="4" id="KW-1185">Reference proteome</keyword>
<keyword evidence="1" id="KW-1133">Transmembrane helix</keyword>
<dbReference type="OrthoDB" id="1397097at2759"/>
<dbReference type="PANTHER" id="PTHR48258">
    <property type="entry name" value="DUF4218 DOMAIN-CONTAINING PROTEIN-RELATED"/>
    <property type="match status" value="1"/>
</dbReference>
<dbReference type="Proteomes" id="UP000257109">
    <property type="component" value="Unassembled WGS sequence"/>
</dbReference>
<comment type="caution">
    <text evidence="3">The sequence shown here is derived from an EMBL/GenBank/DDBJ whole genome shotgun (WGS) entry which is preliminary data.</text>
</comment>
<name>A0A371ETI2_MUCPR</name>
<feature type="domain" description="DUF4218" evidence="2">
    <location>
        <begin position="40"/>
        <end position="114"/>
    </location>
</feature>
<dbReference type="AlphaFoldDB" id="A0A371ETI2"/>
<dbReference type="Pfam" id="PF13960">
    <property type="entry name" value="DUF4218"/>
    <property type="match status" value="1"/>
</dbReference>
<gene>
    <name evidence="3" type="ORF">CR513_51544</name>
</gene>
<reference evidence="3" key="1">
    <citation type="submission" date="2018-05" db="EMBL/GenBank/DDBJ databases">
        <title>Draft genome of Mucuna pruriens seed.</title>
        <authorList>
            <person name="Nnadi N.E."/>
            <person name="Vos R."/>
            <person name="Hasami M.H."/>
            <person name="Devisetty U.K."/>
            <person name="Aguiy J.C."/>
        </authorList>
    </citation>
    <scope>NUCLEOTIDE SEQUENCE [LARGE SCALE GENOMIC DNA]</scope>
    <source>
        <strain evidence="3">JCA_2017</strain>
    </source>
</reference>
<dbReference type="InterPro" id="IPR025452">
    <property type="entry name" value="DUF4218"/>
</dbReference>
<proteinExistence type="predicted"/>
<dbReference type="EMBL" id="QJKJ01012144">
    <property type="protein sequence ID" value="RDX69352.1"/>
    <property type="molecule type" value="Genomic_DNA"/>
</dbReference>
<feature type="non-terminal residue" evidence="3">
    <location>
        <position position="1"/>
    </location>
</feature>
<organism evidence="3 4">
    <name type="scientific">Mucuna pruriens</name>
    <name type="common">Velvet bean</name>
    <name type="synonym">Dolichos pruriens</name>
    <dbReference type="NCBI Taxonomy" id="157652"/>
    <lineage>
        <taxon>Eukaryota</taxon>
        <taxon>Viridiplantae</taxon>
        <taxon>Streptophyta</taxon>
        <taxon>Embryophyta</taxon>
        <taxon>Tracheophyta</taxon>
        <taxon>Spermatophyta</taxon>
        <taxon>Magnoliopsida</taxon>
        <taxon>eudicotyledons</taxon>
        <taxon>Gunneridae</taxon>
        <taxon>Pentapetalae</taxon>
        <taxon>rosids</taxon>
        <taxon>fabids</taxon>
        <taxon>Fabales</taxon>
        <taxon>Fabaceae</taxon>
        <taxon>Papilionoideae</taxon>
        <taxon>50 kb inversion clade</taxon>
        <taxon>NPAAA clade</taxon>
        <taxon>indigoferoid/millettioid clade</taxon>
        <taxon>Phaseoleae</taxon>
        <taxon>Mucuna</taxon>
    </lineage>
</organism>
<evidence type="ECO:0000313" key="3">
    <source>
        <dbReference type="EMBL" id="RDX69352.1"/>
    </source>
</evidence>